<feature type="transmembrane region" description="Helical" evidence="1">
    <location>
        <begin position="71"/>
        <end position="89"/>
    </location>
</feature>
<dbReference type="InterPro" id="IPR025377">
    <property type="entry name" value="DUF4367"/>
</dbReference>
<evidence type="ECO:0000313" key="3">
    <source>
        <dbReference type="EMBL" id="SDI03045.1"/>
    </source>
</evidence>
<organism evidence="3 4">
    <name type="scientific">Proteiniclasticum ruminis</name>
    <dbReference type="NCBI Taxonomy" id="398199"/>
    <lineage>
        <taxon>Bacteria</taxon>
        <taxon>Bacillati</taxon>
        <taxon>Bacillota</taxon>
        <taxon>Clostridia</taxon>
        <taxon>Eubacteriales</taxon>
        <taxon>Clostridiaceae</taxon>
        <taxon>Proteiniclasticum</taxon>
    </lineage>
</organism>
<dbReference type="AlphaFoldDB" id="A0A1G8H8T8"/>
<dbReference type="Pfam" id="PF14285">
    <property type="entry name" value="DUF4367"/>
    <property type="match status" value="1"/>
</dbReference>
<dbReference type="EMBL" id="FNDZ01000001">
    <property type="protein sequence ID" value="SDI03045.1"/>
    <property type="molecule type" value="Genomic_DNA"/>
</dbReference>
<reference evidence="3 4" key="1">
    <citation type="submission" date="2016-10" db="EMBL/GenBank/DDBJ databases">
        <authorList>
            <person name="de Groot N.N."/>
        </authorList>
    </citation>
    <scope>NUCLEOTIDE SEQUENCE [LARGE SCALE GENOMIC DNA]</scope>
    <source>
        <strain evidence="3 4">CGMCC 1.5058</strain>
    </source>
</reference>
<dbReference type="Proteomes" id="UP000183255">
    <property type="component" value="Unassembled WGS sequence"/>
</dbReference>
<feature type="domain" description="DUF4367" evidence="2">
    <location>
        <begin position="130"/>
        <end position="230"/>
    </location>
</feature>
<sequence>MKSFEKREPEEIFRLLGEAHLFNLLEALDQSQDRILKMEYPTDFHLWFDQKKRSCKKKQRMRPYMFGTRKAAMFFVLVLGAMSMMTLSVDGVRTKVYEFVTEVQERYTRFQRVDISGGKREDLKVPSGYYFPKELPEGYVFQKFTEYTDMALFKYTNGEEEISMLQASTVGDYNLDTENAIVKEVDIGENKGFLVLKGRRSMLLWHNNEMEFLIRGFISEEEIMKMAESLVFRKKEE</sequence>
<evidence type="ECO:0000259" key="2">
    <source>
        <dbReference type="Pfam" id="PF14285"/>
    </source>
</evidence>
<protein>
    <recommendedName>
        <fullName evidence="2">DUF4367 domain-containing protein</fullName>
    </recommendedName>
</protein>
<gene>
    <name evidence="3" type="ORF">SAMN05421804_101509</name>
</gene>
<name>A0A1G8H8T8_9CLOT</name>
<keyword evidence="1" id="KW-1133">Transmembrane helix</keyword>
<evidence type="ECO:0000256" key="1">
    <source>
        <dbReference type="SAM" id="Phobius"/>
    </source>
</evidence>
<keyword evidence="1" id="KW-0812">Transmembrane</keyword>
<accession>A0A1G8H8T8</accession>
<proteinExistence type="predicted"/>
<dbReference type="RefSeq" id="WP_031573672.1">
    <property type="nucleotide sequence ID" value="NZ_FNDZ01000001.1"/>
</dbReference>
<evidence type="ECO:0000313" key="4">
    <source>
        <dbReference type="Proteomes" id="UP000183255"/>
    </source>
</evidence>
<keyword evidence="1" id="KW-0472">Membrane</keyword>